<evidence type="ECO:0000256" key="6">
    <source>
        <dbReference type="ARBA" id="ARBA00051784"/>
    </source>
</evidence>
<accession>A2C9M1</accession>
<dbReference type="CDD" id="cd07560">
    <property type="entry name" value="Peptidase_S41_CPP"/>
    <property type="match status" value="1"/>
</dbReference>
<dbReference type="KEGG" id="pmf:P9303_14351"/>
<dbReference type="HOGENOM" id="CLU_017295_0_0_3"/>
<name>A2C9M1_PROM3</name>
<evidence type="ECO:0000256" key="5">
    <source>
        <dbReference type="ARBA" id="ARBA00022825"/>
    </source>
</evidence>
<dbReference type="GO" id="GO:0007165">
    <property type="term" value="P:signal transduction"/>
    <property type="evidence" value="ECO:0007669"/>
    <property type="project" value="TreeGrafter"/>
</dbReference>
<reference evidence="10 11" key="1">
    <citation type="journal article" date="2007" name="PLoS Genet.">
        <title>Patterns and implications of gene gain and loss in the evolution of Prochlorococcus.</title>
        <authorList>
            <person name="Kettler G.C."/>
            <person name="Martiny A.C."/>
            <person name="Huang K."/>
            <person name="Zucker J."/>
            <person name="Coleman M.L."/>
            <person name="Rodrigue S."/>
            <person name="Chen F."/>
            <person name="Lapidus A."/>
            <person name="Ferriera S."/>
            <person name="Johnson J."/>
            <person name="Steglich C."/>
            <person name="Church G.M."/>
            <person name="Richardson P."/>
            <person name="Chisholm S.W."/>
        </authorList>
    </citation>
    <scope>NUCLEOTIDE SEQUENCE [LARGE SCALE GENOMIC DNA]</scope>
    <source>
        <strain evidence="10 11">MIT 9303</strain>
    </source>
</reference>
<protein>
    <recommendedName>
        <fullName evidence="7">C-terminal processing peptidase</fullName>
        <ecNumber evidence="7">3.4.21.102</ecNumber>
    </recommendedName>
</protein>
<comment type="similarity">
    <text evidence="1 8">Belongs to the peptidase S41A family.</text>
</comment>
<dbReference type="MEROPS" id="S41.010"/>
<keyword evidence="3 8" id="KW-0645">Protease</keyword>
<keyword evidence="5 8" id="KW-0720">Serine protease</keyword>
<dbReference type="RefSeq" id="WP_011826078.1">
    <property type="nucleotide sequence ID" value="NC_008820.1"/>
</dbReference>
<dbReference type="FunFam" id="2.30.42.10:FF:000063">
    <property type="entry name" value="Peptidase, S41 family"/>
    <property type="match status" value="1"/>
</dbReference>
<evidence type="ECO:0000256" key="1">
    <source>
        <dbReference type="ARBA" id="ARBA00009179"/>
    </source>
</evidence>
<dbReference type="InterPro" id="IPR029045">
    <property type="entry name" value="ClpP/crotonase-like_dom_sf"/>
</dbReference>
<dbReference type="Pfam" id="PF03572">
    <property type="entry name" value="Peptidase_S41"/>
    <property type="match status" value="1"/>
</dbReference>
<dbReference type="CDD" id="cd06782">
    <property type="entry name" value="cpPDZ_CPP-like"/>
    <property type="match status" value="1"/>
</dbReference>
<dbReference type="PROSITE" id="PS50106">
    <property type="entry name" value="PDZ"/>
    <property type="match status" value="1"/>
</dbReference>
<dbReference type="SMART" id="SM00228">
    <property type="entry name" value="PDZ"/>
    <property type="match status" value="1"/>
</dbReference>
<dbReference type="BioCyc" id="PMAR59922:G1G80-1240-MONOMER"/>
<dbReference type="STRING" id="59922.P9303_14351"/>
<dbReference type="Proteomes" id="UP000002274">
    <property type="component" value="Chromosome"/>
</dbReference>
<dbReference type="SUPFAM" id="SSF52096">
    <property type="entry name" value="ClpP/crotonase"/>
    <property type="match status" value="1"/>
</dbReference>
<dbReference type="InterPro" id="IPR005151">
    <property type="entry name" value="Tail-specific_protease"/>
</dbReference>
<dbReference type="NCBIfam" id="TIGR00225">
    <property type="entry name" value="prc"/>
    <property type="match status" value="1"/>
</dbReference>
<proteinExistence type="inferred from homology"/>
<dbReference type="Gene3D" id="2.30.42.10">
    <property type="match status" value="1"/>
</dbReference>
<comment type="catalytic activity">
    <reaction evidence="6">
        <text>The enzyme shows specific recognition of a C-terminal tripeptide, Xaa-Yaa-Zaa, in which Xaa is preferably Ala or Leu, Yaa is preferably Ala or Tyr, and Zaa is preferably Ala, but then cleaves at a variable distance from the C-terminus. A typical cleavage is -Ala-Ala-|-Arg-Ala-Ala-Lys-Glu-Asn-Tyr-Ala-Leu-Ala-Ala.</text>
        <dbReference type="EC" id="3.4.21.102"/>
    </reaction>
</comment>
<dbReference type="Gene3D" id="3.90.226.10">
    <property type="entry name" value="2-enoyl-CoA Hydratase, Chain A, domain 1"/>
    <property type="match status" value="1"/>
</dbReference>
<evidence type="ECO:0000256" key="8">
    <source>
        <dbReference type="RuleBase" id="RU004404"/>
    </source>
</evidence>
<evidence type="ECO:0000256" key="7">
    <source>
        <dbReference type="ARBA" id="ARBA00066637"/>
    </source>
</evidence>
<evidence type="ECO:0000256" key="2">
    <source>
        <dbReference type="ARBA" id="ARBA00022490"/>
    </source>
</evidence>
<dbReference type="PANTHER" id="PTHR32060">
    <property type="entry name" value="TAIL-SPECIFIC PROTEASE"/>
    <property type="match status" value="1"/>
</dbReference>
<dbReference type="InterPro" id="IPR036034">
    <property type="entry name" value="PDZ_sf"/>
</dbReference>
<gene>
    <name evidence="10" type="ordered locus">P9303_14351</name>
</gene>
<evidence type="ECO:0000259" key="9">
    <source>
        <dbReference type="PROSITE" id="PS50106"/>
    </source>
</evidence>
<dbReference type="GO" id="GO:0030288">
    <property type="term" value="C:outer membrane-bounded periplasmic space"/>
    <property type="evidence" value="ECO:0007669"/>
    <property type="project" value="TreeGrafter"/>
</dbReference>
<dbReference type="GO" id="GO:0004252">
    <property type="term" value="F:serine-type endopeptidase activity"/>
    <property type="evidence" value="ECO:0007669"/>
    <property type="project" value="UniProtKB-EC"/>
</dbReference>
<evidence type="ECO:0000313" key="10">
    <source>
        <dbReference type="EMBL" id="ABM78181.1"/>
    </source>
</evidence>
<feature type="domain" description="PDZ" evidence="9">
    <location>
        <begin position="122"/>
        <end position="190"/>
    </location>
</feature>
<dbReference type="SMART" id="SM00245">
    <property type="entry name" value="TSPc"/>
    <property type="match status" value="1"/>
</dbReference>
<organism evidence="10 11">
    <name type="scientific">Prochlorococcus marinus (strain MIT 9303)</name>
    <dbReference type="NCBI Taxonomy" id="59922"/>
    <lineage>
        <taxon>Bacteria</taxon>
        <taxon>Bacillati</taxon>
        <taxon>Cyanobacteriota</taxon>
        <taxon>Cyanophyceae</taxon>
        <taxon>Synechococcales</taxon>
        <taxon>Prochlorococcaceae</taxon>
        <taxon>Prochlorococcus</taxon>
    </lineage>
</organism>
<dbReference type="GO" id="GO:0006508">
    <property type="term" value="P:proteolysis"/>
    <property type="evidence" value="ECO:0007669"/>
    <property type="project" value="UniProtKB-KW"/>
</dbReference>
<dbReference type="Pfam" id="PF17820">
    <property type="entry name" value="PDZ_6"/>
    <property type="match status" value="1"/>
</dbReference>
<evidence type="ECO:0000256" key="4">
    <source>
        <dbReference type="ARBA" id="ARBA00022801"/>
    </source>
</evidence>
<evidence type="ECO:0000313" key="11">
    <source>
        <dbReference type="Proteomes" id="UP000002274"/>
    </source>
</evidence>
<dbReference type="InterPro" id="IPR041489">
    <property type="entry name" value="PDZ_6"/>
</dbReference>
<dbReference type="InterPro" id="IPR004447">
    <property type="entry name" value="Peptidase_S41A"/>
</dbReference>
<dbReference type="EC" id="3.4.21.102" evidence="7"/>
<dbReference type="FunFam" id="3.90.226.10:FF:000023">
    <property type="entry name" value="Carboxyl-terminal processing protease"/>
    <property type="match status" value="1"/>
</dbReference>
<keyword evidence="4 8" id="KW-0378">Hydrolase</keyword>
<dbReference type="EMBL" id="CP000554">
    <property type="protein sequence ID" value="ABM78181.1"/>
    <property type="molecule type" value="Genomic_DNA"/>
</dbReference>
<evidence type="ECO:0000256" key="3">
    <source>
        <dbReference type="ARBA" id="ARBA00022670"/>
    </source>
</evidence>
<dbReference type="AlphaFoldDB" id="A2C9M1"/>
<dbReference type="SUPFAM" id="SSF50156">
    <property type="entry name" value="PDZ domain-like"/>
    <property type="match status" value="1"/>
</dbReference>
<dbReference type="Gene3D" id="3.30.750.44">
    <property type="match status" value="1"/>
</dbReference>
<keyword evidence="2" id="KW-0963">Cytoplasm</keyword>
<sequence>MPISRSLRSLGRQRSSWLLLLGAGGAATAIALASPSLGLPSSSSSAMSDSPKEVIDQVWQIVYRDYLDSTGQYNPEDWKGLRKDLLAKNYSATSESYEAIRGMLASLDDPYTRFLDPKEFKEMQIDTSGELTGVGIQLSLDKDTKELVVVSPIEGTPASKAGVQPKDVIVFINGQSTKGMSTADAVKLIRGKEGSEVTLGLRRKGDVIQVPLIRARIEIQAVDIQLNTTVDGTKIGYIRLKQFNAHAAKGMRSAIKNLEKDGVQGYVLDLRSNPGGLLEASVDIARQWLDEGTIVRTKTRDGIQDVRRANGSALTKLPVVVLVNEGSASASEILSGALQDNDRGVLVGQKTFGKGLVQSVRGLSDGSGLTVTIAKYLTPSGTDIHKNGIKPDIKAVMSEKEINNLKLEDLGSGKDSQYKVAETTLIKALKKVLDGPSYKPVGINLPQAIPSTL</sequence>
<dbReference type="PANTHER" id="PTHR32060:SF30">
    <property type="entry name" value="CARBOXY-TERMINAL PROCESSING PROTEASE CTPA"/>
    <property type="match status" value="1"/>
</dbReference>
<dbReference type="InterPro" id="IPR001478">
    <property type="entry name" value="PDZ"/>
</dbReference>